<dbReference type="Pfam" id="PF01243">
    <property type="entry name" value="PNPOx_N"/>
    <property type="match status" value="1"/>
</dbReference>
<gene>
    <name evidence="3" type="ORF">GF867_03215</name>
    <name evidence="2" type="ORF">GIY11_00745</name>
</gene>
<evidence type="ECO:0000313" key="4">
    <source>
        <dbReference type="Proteomes" id="UP000440066"/>
    </source>
</evidence>
<evidence type="ECO:0000313" key="2">
    <source>
        <dbReference type="EMBL" id="MRI80559.1"/>
    </source>
</evidence>
<organism evidence="3 4">
    <name type="scientific">Fundicoccus ignavus</name>
    <dbReference type="NCBI Taxonomy" id="2664442"/>
    <lineage>
        <taxon>Bacteria</taxon>
        <taxon>Bacillati</taxon>
        <taxon>Bacillota</taxon>
        <taxon>Bacilli</taxon>
        <taxon>Lactobacillales</taxon>
        <taxon>Aerococcaceae</taxon>
        <taxon>Fundicoccus</taxon>
    </lineage>
</organism>
<dbReference type="EMBL" id="WJQT01000002">
    <property type="protein sequence ID" value="MRJ46579.1"/>
    <property type="molecule type" value="Genomic_DNA"/>
</dbReference>
<reference evidence="3 4" key="1">
    <citation type="submission" date="2019-11" db="EMBL/GenBank/DDBJ databases">
        <title>Characterisation of Fundicoccus ignavus gen. nov. sp. nov., a novel genus of the family Aerococcaceae from bulk tank milk.</title>
        <authorList>
            <person name="Siebert A."/>
            <person name="Huptas C."/>
            <person name="Wenning M."/>
            <person name="Scherer S."/>
            <person name="Doll E.V."/>
        </authorList>
    </citation>
    <scope>NUCLEOTIDE SEQUENCE [LARGE SCALE GENOMIC DNA]</scope>
    <source>
        <strain evidence="3 4">DSM 109652</strain>
    </source>
</reference>
<proteinExistence type="predicted"/>
<evidence type="ECO:0000259" key="1">
    <source>
        <dbReference type="Pfam" id="PF01243"/>
    </source>
</evidence>
<feature type="domain" description="Pyridoxamine 5'-phosphate oxidase N-terminal" evidence="1">
    <location>
        <begin position="13"/>
        <end position="120"/>
    </location>
</feature>
<protein>
    <submittedName>
        <fullName evidence="3">Pyridoxamine 5'-phosphate oxidase family protein</fullName>
    </submittedName>
</protein>
<dbReference type="EMBL" id="WJQR01000001">
    <property type="protein sequence ID" value="MRI80559.1"/>
    <property type="molecule type" value="Genomic_DNA"/>
</dbReference>
<sequence>MNAEKYLSILQDKIGAAVFATVDENQQPDSRYINVGVANEKGVFFMTSPSSNFYKQLEANGHVSITGMAKADGEIEVIRIKGAIRPLGQDMLEEVLKDNPYVKDVYPDEEKRKDVQVFQVYKGTGNYMHLQKRIKEDFVFGE</sequence>
<dbReference type="SUPFAM" id="SSF50475">
    <property type="entry name" value="FMN-binding split barrel"/>
    <property type="match status" value="1"/>
</dbReference>
<dbReference type="AlphaFoldDB" id="A0A844BX00"/>
<dbReference type="Gene3D" id="2.30.110.10">
    <property type="entry name" value="Electron Transport, Fmn-binding Protein, Chain A"/>
    <property type="match status" value="1"/>
</dbReference>
<comment type="caution">
    <text evidence="3">The sequence shown here is derived from an EMBL/GenBank/DDBJ whole genome shotgun (WGS) entry which is preliminary data.</text>
</comment>
<dbReference type="RefSeq" id="WP_153831670.1">
    <property type="nucleotide sequence ID" value="NZ_WJQR01000001.1"/>
</dbReference>
<evidence type="ECO:0000313" key="5">
    <source>
        <dbReference type="Proteomes" id="UP000469870"/>
    </source>
</evidence>
<dbReference type="InterPro" id="IPR012349">
    <property type="entry name" value="Split_barrel_FMN-bd"/>
</dbReference>
<accession>A0A844BX00</accession>
<evidence type="ECO:0000313" key="3">
    <source>
        <dbReference type="EMBL" id="MRJ46579.1"/>
    </source>
</evidence>
<dbReference type="InterPro" id="IPR011576">
    <property type="entry name" value="Pyridox_Oxase_N"/>
</dbReference>
<name>A0A844BX00_9LACT</name>
<reference evidence="2 5" key="2">
    <citation type="submission" date="2019-11" db="EMBL/GenBank/DDBJ databases">
        <title>Characterisation of Fundicoccus ignavus gen. nov. sp. nov., a novel genus of the family Aerococcaceae isolated from bulk tank milk.</title>
        <authorList>
            <person name="Siebert A."/>
            <person name="Huptas C."/>
            <person name="Wenning M."/>
            <person name="Scherer S."/>
            <person name="Doll E.V."/>
        </authorList>
    </citation>
    <scope>NUCLEOTIDE SEQUENCE [LARGE SCALE GENOMIC DNA]</scope>
    <source>
        <strain evidence="2 5">DSM 109653</strain>
    </source>
</reference>
<dbReference type="Proteomes" id="UP000440066">
    <property type="component" value="Unassembled WGS sequence"/>
</dbReference>
<dbReference type="Proteomes" id="UP000469870">
    <property type="component" value="Unassembled WGS sequence"/>
</dbReference>